<dbReference type="Pfam" id="PF07963">
    <property type="entry name" value="N_methyl"/>
    <property type="match status" value="1"/>
</dbReference>
<evidence type="ECO:0000313" key="5">
    <source>
        <dbReference type="EMBL" id="SFC05252.1"/>
    </source>
</evidence>
<proteinExistence type="inferred from homology"/>
<name>A0A1I1G1U4_9GAMM</name>
<dbReference type="STRING" id="1122252.SAMN05660443_1335"/>
<keyword evidence="3" id="KW-0281">Fimbrium</keyword>
<dbReference type="EMBL" id="FOLH01000002">
    <property type="protein sequence ID" value="SFC05252.1"/>
    <property type="molecule type" value="Genomic_DNA"/>
</dbReference>
<evidence type="ECO:0000313" key="6">
    <source>
        <dbReference type="Proteomes" id="UP000199058"/>
    </source>
</evidence>
<protein>
    <submittedName>
        <fullName evidence="5">Type IV pilus assembly protein PilA</fullName>
    </submittedName>
</protein>
<feature type="transmembrane region" description="Helical" evidence="4">
    <location>
        <begin position="6"/>
        <end position="28"/>
    </location>
</feature>
<keyword evidence="2" id="KW-0488">Methylation</keyword>
<comment type="similarity">
    <text evidence="1 3">Belongs to the N-Me-Phe pilin family.</text>
</comment>
<evidence type="ECO:0000256" key="2">
    <source>
        <dbReference type="ARBA" id="ARBA00022481"/>
    </source>
</evidence>
<organism evidence="5 6">
    <name type="scientific">Marinospirillum celere</name>
    <dbReference type="NCBI Taxonomy" id="1122252"/>
    <lineage>
        <taxon>Bacteria</taxon>
        <taxon>Pseudomonadati</taxon>
        <taxon>Pseudomonadota</taxon>
        <taxon>Gammaproteobacteria</taxon>
        <taxon>Oceanospirillales</taxon>
        <taxon>Oceanospirillaceae</taxon>
        <taxon>Marinospirillum</taxon>
    </lineage>
</organism>
<evidence type="ECO:0000256" key="4">
    <source>
        <dbReference type="SAM" id="Phobius"/>
    </source>
</evidence>
<reference evidence="5 6" key="1">
    <citation type="submission" date="2016-10" db="EMBL/GenBank/DDBJ databases">
        <authorList>
            <person name="de Groot N.N."/>
        </authorList>
    </citation>
    <scope>NUCLEOTIDE SEQUENCE [LARGE SCALE GENOMIC DNA]</scope>
    <source>
        <strain evidence="5 6">DSM 18438</strain>
    </source>
</reference>
<evidence type="ECO:0000256" key="3">
    <source>
        <dbReference type="RuleBase" id="RU000389"/>
    </source>
</evidence>
<dbReference type="Proteomes" id="UP000199058">
    <property type="component" value="Unassembled WGS sequence"/>
</dbReference>
<dbReference type="InterPro" id="IPR001082">
    <property type="entry name" value="Pilin"/>
</dbReference>
<dbReference type="PANTHER" id="PTHR30093">
    <property type="entry name" value="GENERAL SECRETION PATHWAY PROTEIN G"/>
    <property type="match status" value="1"/>
</dbReference>
<dbReference type="AlphaFoldDB" id="A0A1I1G1U4"/>
<dbReference type="NCBIfam" id="TIGR02532">
    <property type="entry name" value="IV_pilin_GFxxxE"/>
    <property type="match status" value="1"/>
</dbReference>
<gene>
    <name evidence="5" type="ORF">SAMN05660443_1335</name>
</gene>
<dbReference type="GO" id="GO:0009289">
    <property type="term" value="C:pilus"/>
    <property type="evidence" value="ECO:0007669"/>
    <property type="project" value="InterPro"/>
</dbReference>
<dbReference type="SUPFAM" id="SSF54523">
    <property type="entry name" value="Pili subunits"/>
    <property type="match status" value="1"/>
</dbReference>
<evidence type="ECO:0000256" key="1">
    <source>
        <dbReference type="ARBA" id="ARBA00005233"/>
    </source>
</evidence>
<dbReference type="Pfam" id="PF00114">
    <property type="entry name" value="Pilin"/>
    <property type="match status" value="1"/>
</dbReference>
<dbReference type="PROSITE" id="PS00409">
    <property type="entry name" value="PROKAR_NTER_METHYL"/>
    <property type="match status" value="1"/>
</dbReference>
<dbReference type="PANTHER" id="PTHR30093:SF34">
    <property type="entry name" value="PREPILIN PEPTIDASE-DEPENDENT PROTEIN D"/>
    <property type="match status" value="1"/>
</dbReference>
<keyword evidence="4" id="KW-0472">Membrane</keyword>
<dbReference type="Gene3D" id="3.30.700.10">
    <property type="entry name" value="Glycoprotein, Type 4 Pilin"/>
    <property type="match status" value="1"/>
</dbReference>
<dbReference type="RefSeq" id="WP_091960972.1">
    <property type="nucleotide sequence ID" value="NZ_FOLH01000002.1"/>
</dbReference>
<keyword evidence="4" id="KW-0812">Transmembrane</keyword>
<dbReference type="InterPro" id="IPR012902">
    <property type="entry name" value="N_methyl_site"/>
</dbReference>
<dbReference type="OrthoDB" id="5918848at2"/>
<sequence length="134" mass="14215">MKAAQQGFTLIELLVVIAIIGILAAVAVPQYQRYIDRAEASSLFATATAYRTAVDAAIFSGDDPTDDDIIPLDDENDTSVAIAEDGEDHTITASNDRGSVTLTRTEAGRWSCVHDFEGVNLRNCSGPDGTPATP</sequence>
<accession>A0A1I1G1U4</accession>
<keyword evidence="4" id="KW-1133">Transmembrane helix</keyword>
<dbReference type="GO" id="GO:0007155">
    <property type="term" value="P:cell adhesion"/>
    <property type="evidence" value="ECO:0007669"/>
    <property type="project" value="InterPro"/>
</dbReference>
<keyword evidence="6" id="KW-1185">Reference proteome</keyword>
<dbReference type="InterPro" id="IPR045584">
    <property type="entry name" value="Pilin-like"/>
</dbReference>